<accession>A0A248REU9</accession>
<gene>
    <name evidence="17 21" type="primary">ndhF</name>
</gene>
<evidence type="ECO:0000256" key="13">
    <source>
        <dbReference type="ARBA" id="ARBA00023078"/>
    </source>
</evidence>
<evidence type="ECO:0000256" key="7">
    <source>
        <dbReference type="ARBA" id="ARBA00022719"/>
    </source>
</evidence>
<feature type="transmembrane region" description="Helical" evidence="17">
    <location>
        <begin position="222"/>
        <end position="241"/>
    </location>
</feature>
<organism evidence="21">
    <name type="scientific">Phegopteris aurita</name>
    <dbReference type="NCBI Taxonomy" id="173912"/>
    <lineage>
        <taxon>Eukaryota</taxon>
        <taxon>Viridiplantae</taxon>
        <taxon>Streptophyta</taxon>
        <taxon>Embryophyta</taxon>
        <taxon>Tracheophyta</taxon>
        <taxon>Polypodiopsida</taxon>
        <taxon>Polypodiidae</taxon>
        <taxon>Polypodiales</taxon>
        <taxon>Aspleniineae</taxon>
        <taxon>Thelypteridaceae</taxon>
        <taxon>Phegopteridoideae</taxon>
        <taxon>Phegopteris</taxon>
    </lineage>
</organism>
<dbReference type="EC" id="7.1.1.-" evidence="17"/>
<dbReference type="GeneID" id="33948336"/>
<reference evidence="21" key="1">
    <citation type="journal article" date="2017" name="Genome Biol. Evol.">
        <title>Plastid Phylogenomics Resolve Deep Relationships among Eupolypod II Ferns with Rapid Radiation and Rate Heterogeneity.</title>
        <authorList>
            <person name="Wei R."/>
            <person name="Yan Y.-H."/>
            <person name="Harris A.J."/>
            <person name="Kang J.-S."/>
            <person name="Shen H."/>
            <person name="Xiang Q.-P."/>
            <person name="Zhang X.-C."/>
        </authorList>
    </citation>
    <scope>NUCLEOTIDE SEQUENCE</scope>
</reference>
<evidence type="ECO:0000256" key="14">
    <source>
        <dbReference type="ARBA" id="ARBA00023136"/>
    </source>
</evidence>
<evidence type="ECO:0000256" key="4">
    <source>
        <dbReference type="ARBA" id="ARBA00011199"/>
    </source>
</evidence>
<keyword evidence="14 17" id="KW-0472">Membrane</keyword>
<keyword evidence="10" id="KW-1278">Translocase</keyword>
<feature type="transmembrane region" description="Helical" evidence="17">
    <location>
        <begin position="551"/>
        <end position="571"/>
    </location>
</feature>
<dbReference type="EMBL" id="KY427355">
    <property type="protein sequence ID" value="ASU95969.1"/>
    <property type="molecule type" value="Genomic_DNA"/>
</dbReference>
<feature type="transmembrane region" description="Helical" evidence="17">
    <location>
        <begin position="12"/>
        <end position="31"/>
    </location>
</feature>
<evidence type="ECO:0000313" key="21">
    <source>
        <dbReference type="EMBL" id="ASU95969.1"/>
    </source>
</evidence>
<comment type="catalytic activity">
    <reaction evidence="16 17">
        <text>a plastoquinone + NADH + (n+1) H(+)(in) = a plastoquinol + NAD(+) + n H(+)(out)</text>
        <dbReference type="Rhea" id="RHEA:42608"/>
        <dbReference type="Rhea" id="RHEA-COMP:9561"/>
        <dbReference type="Rhea" id="RHEA-COMP:9562"/>
        <dbReference type="ChEBI" id="CHEBI:15378"/>
        <dbReference type="ChEBI" id="CHEBI:17757"/>
        <dbReference type="ChEBI" id="CHEBI:57540"/>
        <dbReference type="ChEBI" id="CHEBI:57945"/>
        <dbReference type="ChEBI" id="CHEBI:62192"/>
    </reaction>
</comment>
<geneLocation type="chloroplast" evidence="21"/>
<keyword evidence="6 17" id="KW-0812">Transmembrane</keyword>
<dbReference type="InterPro" id="IPR002128">
    <property type="entry name" value="NADH_UbQ_OxRdtase_chlpt_su5_C"/>
</dbReference>
<dbReference type="PANTHER" id="PTHR42829:SF2">
    <property type="entry name" value="NADH-UBIQUINONE OXIDOREDUCTASE CHAIN 5"/>
    <property type="match status" value="1"/>
</dbReference>
<dbReference type="RefSeq" id="YP_009427347.1">
    <property type="nucleotide sequence ID" value="NC_035861.1"/>
</dbReference>
<dbReference type="InterPro" id="IPR018393">
    <property type="entry name" value="NADHpl_OxRdtase_5_subgr"/>
</dbReference>
<dbReference type="Gene3D" id="1.20.5.2700">
    <property type="match status" value="1"/>
</dbReference>
<comment type="similarity">
    <text evidence="3 17">Belongs to the complex I subunit 5 family.</text>
</comment>
<dbReference type="GO" id="GO:0008137">
    <property type="term" value="F:NADH dehydrogenase (ubiquinone) activity"/>
    <property type="evidence" value="ECO:0007669"/>
    <property type="project" value="InterPro"/>
</dbReference>
<feature type="transmembrane region" description="Helical" evidence="17">
    <location>
        <begin position="181"/>
        <end position="202"/>
    </location>
</feature>
<dbReference type="GO" id="GO:0048038">
    <property type="term" value="F:quinone binding"/>
    <property type="evidence" value="ECO:0007669"/>
    <property type="project" value="UniProtKB-KW"/>
</dbReference>
<keyword evidence="12 17" id="KW-0520">NAD</keyword>
<evidence type="ECO:0000256" key="8">
    <source>
        <dbReference type="ARBA" id="ARBA00022857"/>
    </source>
</evidence>
<dbReference type="Pfam" id="PF01010">
    <property type="entry name" value="Proton_antipo_C"/>
    <property type="match status" value="1"/>
</dbReference>
<dbReference type="InterPro" id="IPR003945">
    <property type="entry name" value="NU5C-like"/>
</dbReference>
<dbReference type="GO" id="GO:0042773">
    <property type="term" value="P:ATP synthesis coupled electron transport"/>
    <property type="evidence" value="ECO:0007669"/>
    <property type="project" value="InterPro"/>
</dbReference>
<evidence type="ECO:0000256" key="9">
    <source>
        <dbReference type="ARBA" id="ARBA00022957"/>
    </source>
</evidence>
<proteinExistence type="inferred from homology"/>
<evidence type="ECO:0000259" key="19">
    <source>
        <dbReference type="Pfam" id="PF00662"/>
    </source>
</evidence>
<evidence type="ECO:0000256" key="11">
    <source>
        <dbReference type="ARBA" id="ARBA00022989"/>
    </source>
</evidence>
<comment type="subunit">
    <text evidence="4 17">NDH is composed of at least 16 different subunits, 5 of which are encoded in the nucleus.</text>
</comment>
<feature type="transmembrane region" description="Helical" evidence="17">
    <location>
        <begin position="610"/>
        <end position="628"/>
    </location>
</feature>
<protein>
    <recommendedName>
        <fullName evidence="5 17">NAD(P)H-quinone oxidoreductase subunit 5, chloroplastic</fullName>
        <ecNumber evidence="17">7.1.1.-</ecNumber>
    </recommendedName>
    <alternativeName>
        <fullName evidence="17">NADH-plastoquinone oxidoreductase subunit 5</fullName>
    </alternativeName>
</protein>
<dbReference type="Pfam" id="PF00662">
    <property type="entry name" value="Proton_antipo_N"/>
    <property type="match status" value="1"/>
</dbReference>
<evidence type="ECO:0000256" key="17">
    <source>
        <dbReference type="RuleBase" id="RU364062"/>
    </source>
</evidence>
<dbReference type="PANTHER" id="PTHR42829">
    <property type="entry name" value="NADH-UBIQUINONE OXIDOREDUCTASE CHAIN 5"/>
    <property type="match status" value="1"/>
</dbReference>
<evidence type="ECO:0000259" key="20">
    <source>
        <dbReference type="Pfam" id="PF01010"/>
    </source>
</evidence>
<feature type="domain" description="NADH:quinone oxidoreductase/Mrp antiporter transmembrane" evidence="18">
    <location>
        <begin position="143"/>
        <end position="444"/>
    </location>
</feature>
<keyword evidence="11 17" id="KW-1133">Transmembrane helix</keyword>
<dbReference type="Pfam" id="PF00361">
    <property type="entry name" value="Proton_antipo_M"/>
    <property type="match status" value="1"/>
</dbReference>
<keyword evidence="8 17" id="KW-0521">NADP</keyword>
<comment type="function">
    <text evidence="1 17">NDH shuttles electrons from NAD(P)H:plastoquinone, via FMN and iron-sulfur (Fe-S) centers, to quinones in the photosynthetic chain and possibly in a chloroplast respiratory chain. The immediate electron acceptor for the enzyme in this species is believed to be plastoquinone. Couples the redox reaction to proton translocation, and thus conserves the redox energy in a proton gradient.</text>
</comment>
<evidence type="ECO:0000259" key="18">
    <source>
        <dbReference type="Pfam" id="PF00361"/>
    </source>
</evidence>
<feature type="domain" description="NADH-Ubiquinone oxidoreductase (complex I) chain 5 N-terminal" evidence="19">
    <location>
        <begin position="80"/>
        <end position="127"/>
    </location>
</feature>
<feature type="transmembrane region" description="Helical" evidence="17">
    <location>
        <begin position="295"/>
        <end position="313"/>
    </location>
</feature>
<dbReference type="PRINTS" id="PR01435">
    <property type="entry name" value="NPOXDRDTASE5"/>
</dbReference>
<dbReference type="InterPro" id="IPR001750">
    <property type="entry name" value="ND/Mrp_TM"/>
</dbReference>
<feature type="transmembrane region" description="Helical" evidence="17">
    <location>
        <begin position="149"/>
        <end position="169"/>
    </location>
</feature>
<evidence type="ECO:0000256" key="12">
    <source>
        <dbReference type="ARBA" id="ARBA00023027"/>
    </source>
</evidence>
<evidence type="ECO:0000256" key="16">
    <source>
        <dbReference type="ARBA" id="ARBA00048026"/>
    </source>
</evidence>
<evidence type="ECO:0000256" key="2">
    <source>
        <dbReference type="ARBA" id="ARBA00004454"/>
    </source>
</evidence>
<feature type="transmembrane region" description="Helical" evidence="17">
    <location>
        <begin position="722"/>
        <end position="744"/>
    </location>
</feature>
<keyword evidence="13 17" id="KW-0793">Thylakoid</keyword>
<dbReference type="InterPro" id="IPR001516">
    <property type="entry name" value="Proton_antipo_N"/>
</dbReference>
<feature type="transmembrane region" description="Helical" evidence="17">
    <location>
        <begin position="262"/>
        <end position="283"/>
    </location>
</feature>
<sequence length="748" mass="82012">MLVELPNRYACFIPLCPLVASRSTGSLLFFLPKATRSLRRLCAAFNTFSLIIAMFVSVALFRQQAATHSIQQYLWARIPKSDFRLKIGFLIDPLTLAMSILVTTAGISVMVYSDSYTCHDQGYVRFYAYLSLFTASMLGLVFSPNMIQIYVFWELVGMCSYLLIGFWFARSSAANACQKAFVTNRIGDFGLLLGILGVYWITGSFEIFELCDRFFELNNNGVINPIFGNTIALLLSLGPVAKSAQFPLHVWLPDATEGPTPISALIHAATMVAAGIFFIARIFNLISILPPTMYTISWVGGVTTFLGATLALAQKDLKRGLAYSTMSQLGYMVPAPGIGASRPALFHLITHAYSKALSFLGSGSVIHSMEKVVGYSPSRSQNMFLMGGLRKHMPITGTTFLSGTLSLCGIPPLSCFWSKDQIITESRLRSPYLGLATSTTAGLTAFYTSRIYLLTFEGNFRANQTNYIGFNTSFPSENIISSWGGAQPKSLTIQTISDVTSTTDVERNGVTETRNLVIACPTEGDSICGMGNKSHPKQNLLYPQESNSCMVLPLIVLAIPTVFAGLAGVGVDPTRKGTSLDLLFDWLISIPSFSEANKHFEILTEMLTNSIPSLSLSLIGLLISFKVYGQANKPVDRKVIGKLINKNLLNTFLFSIRDWSINRGYIDYYHNIYFTRSIISISKLVLHFDRWIIDGFINGTGASSLSGGESMRHGKNGRISQYLLGLVIGIVLPVSGISVVDFPIPPLP</sequence>
<feature type="transmembrane region" description="Helical" evidence="17">
    <location>
        <begin position="87"/>
        <end position="112"/>
    </location>
</feature>
<dbReference type="GO" id="GO:0009535">
    <property type="term" value="C:chloroplast thylakoid membrane"/>
    <property type="evidence" value="ECO:0007669"/>
    <property type="project" value="UniProtKB-SubCell"/>
</dbReference>
<comment type="caution">
    <text evidence="17">Lacks conserved residue(s) required for the propagation of feature annotation.</text>
</comment>
<dbReference type="GO" id="GO:0015990">
    <property type="term" value="P:electron transport coupled proton transport"/>
    <property type="evidence" value="ECO:0007669"/>
    <property type="project" value="TreeGrafter"/>
</dbReference>
<feature type="transmembrane region" description="Helical" evidence="17">
    <location>
        <begin position="43"/>
        <end position="61"/>
    </location>
</feature>
<comment type="catalytic activity">
    <reaction evidence="15 17">
        <text>a plastoquinone + NADPH + (n+1) H(+)(in) = a plastoquinol + NADP(+) + n H(+)(out)</text>
        <dbReference type="Rhea" id="RHEA:42612"/>
        <dbReference type="Rhea" id="RHEA-COMP:9561"/>
        <dbReference type="Rhea" id="RHEA-COMP:9562"/>
        <dbReference type="ChEBI" id="CHEBI:15378"/>
        <dbReference type="ChEBI" id="CHEBI:17757"/>
        <dbReference type="ChEBI" id="CHEBI:57783"/>
        <dbReference type="ChEBI" id="CHEBI:58349"/>
        <dbReference type="ChEBI" id="CHEBI:62192"/>
    </reaction>
</comment>
<evidence type="ECO:0000256" key="6">
    <source>
        <dbReference type="ARBA" id="ARBA00022692"/>
    </source>
</evidence>
<dbReference type="AlphaFoldDB" id="A0A248REU9"/>
<feature type="transmembrane region" description="Helical" evidence="17">
    <location>
        <begin position="124"/>
        <end position="143"/>
    </location>
</feature>
<keyword evidence="9 17" id="KW-0618">Plastoquinone</keyword>
<evidence type="ECO:0000256" key="10">
    <source>
        <dbReference type="ARBA" id="ARBA00022967"/>
    </source>
</evidence>
<dbReference type="PRINTS" id="PR01434">
    <property type="entry name" value="NADHDHGNASE5"/>
</dbReference>
<evidence type="ECO:0000256" key="1">
    <source>
        <dbReference type="ARBA" id="ARBA00004059"/>
    </source>
</evidence>
<dbReference type="NCBIfam" id="TIGR01974">
    <property type="entry name" value="NDH_I_L"/>
    <property type="match status" value="1"/>
</dbReference>
<keyword evidence="17 21" id="KW-0150">Chloroplast</keyword>
<keyword evidence="17" id="KW-0813">Transport</keyword>
<keyword evidence="7 17" id="KW-0874">Quinone</keyword>
<evidence type="ECO:0000256" key="15">
    <source>
        <dbReference type="ARBA" id="ARBA00047726"/>
    </source>
</evidence>
<comment type="subcellular location">
    <subcellularLocation>
        <location evidence="2 17">Plastid</location>
        <location evidence="2 17">Chloroplast thylakoid membrane</location>
        <topology evidence="2 17">Multi-pass membrane protein</topology>
    </subcellularLocation>
</comment>
<name>A0A248REU9_9MONI</name>
<feature type="domain" description="NADH:ubiquinone/plastoquinone oxidoreductase chloroplast chain 5 C-terminal" evidence="20">
    <location>
        <begin position="450"/>
        <end position="689"/>
    </location>
</feature>
<evidence type="ECO:0000256" key="3">
    <source>
        <dbReference type="ARBA" id="ARBA00008200"/>
    </source>
</evidence>
<evidence type="ECO:0000256" key="5">
    <source>
        <dbReference type="ARBA" id="ARBA00018648"/>
    </source>
</evidence>
<dbReference type="GO" id="GO:0003954">
    <property type="term" value="F:NADH dehydrogenase activity"/>
    <property type="evidence" value="ECO:0007669"/>
    <property type="project" value="TreeGrafter"/>
</dbReference>
<keyword evidence="17 21" id="KW-0934">Plastid</keyword>